<dbReference type="Proteomes" id="UP001285154">
    <property type="component" value="Unassembled WGS sequence"/>
</dbReference>
<comment type="caution">
    <text evidence="1">The sequence shown here is derived from an EMBL/GenBank/DDBJ whole genome shotgun (WGS) entry which is preliminary data.</text>
</comment>
<dbReference type="RefSeq" id="WP_320253189.1">
    <property type="nucleotide sequence ID" value="NZ_JAVIIQ010000024.1"/>
</dbReference>
<name>A0ABU5AEB6_9HYPH</name>
<accession>A0ABU5AEB6</accession>
<keyword evidence="2" id="KW-1185">Reference proteome</keyword>
<organism evidence="1 2">
    <name type="scientific">Mesorhizobium vachelliae</name>
    <dbReference type="NCBI Taxonomy" id="3072309"/>
    <lineage>
        <taxon>Bacteria</taxon>
        <taxon>Pseudomonadati</taxon>
        <taxon>Pseudomonadota</taxon>
        <taxon>Alphaproteobacteria</taxon>
        <taxon>Hyphomicrobiales</taxon>
        <taxon>Phyllobacteriaceae</taxon>
        <taxon>Mesorhizobium</taxon>
    </lineage>
</organism>
<sequence>MASNLVNDALQACRSAIAGLKDCRRSKTARREFWALGPEECKGMLDGIGMSPGEFDDAMHLPYASEDFLTLAMLSVGIDPDSFHTLEFARDSFMSRTCITCPHRRRCHSHLEAFDFESHYRDFCPNRENFSKLLAKRCDA</sequence>
<evidence type="ECO:0000313" key="2">
    <source>
        <dbReference type="Proteomes" id="UP001285154"/>
    </source>
</evidence>
<dbReference type="EMBL" id="JAVIIQ010000024">
    <property type="protein sequence ID" value="MDX8535618.1"/>
    <property type="molecule type" value="Genomic_DNA"/>
</dbReference>
<reference evidence="1 2" key="1">
    <citation type="submission" date="2023-08" db="EMBL/GenBank/DDBJ databases">
        <title>Implementing the SeqCode for naming new Mesorhizobium species isolated from Vachellia karroo root nodules.</title>
        <authorList>
            <person name="Van Lill M."/>
        </authorList>
    </citation>
    <scope>NUCLEOTIDE SEQUENCE [LARGE SCALE GENOMIC DNA]</scope>
    <source>
        <strain evidence="1 2">VK25D</strain>
    </source>
</reference>
<gene>
    <name evidence="1" type="ORF">RFM42_31925</name>
</gene>
<protein>
    <submittedName>
        <fullName evidence="1">Uncharacterized protein</fullName>
    </submittedName>
</protein>
<proteinExistence type="predicted"/>
<evidence type="ECO:0000313" key="1">
    <source>
        <dbReference type="EMBL" id="MDX8535618.1"/>
    </source>
</evidence>